<keyword evidence="1" id="KW-0472">Membrane</keyword>
<dbReference type="AlphaFoldDB" id="W6NGQ9"/>
<feature type="transmembrane region" description="Helical" evidence="1">
    <location>
        <begin position="49"/>
        <end position="69"/>
    </location>
</feature>
<reference evidence="2 3" key="1">
    <citation type="journal article" date="2015" name="Genome Announc.">
        <title>Draft Genome Sequence of Clostridium tyrobutyricum Strain DIVETGP, Isolated from Cow's Milk for Grana Padano Production.</title>
        <authorList>
            <person name="Soggiu A."/>
            <person name="Piras C."/>
            <person name="Gaiarsa S."/>
            <person name="Sassera D."/>
            <person name="Roncada P."/>
            <person name="Bendixen E."/>
            <person name="Brasca M."/>
            <person name="Bonizzi L."/>
        </authorList>
    </citation>
    <scope>NUCLEOTIDE SEQUENCE [LARGE SCALE GENOMIC DNA]</scope>
    <source>
        <strain evidence="2 3">DIVETGP</strain>
    </source>
</reference>
<feature type="transmembrane region" description="Helical" evidence="1">
    <location>
        <begin position="75"/>
        <end position="95"/>
    </location>
</feature>
<dbReference type="RefSeq" id="WP_017895790.1">
    <property type="nucleotide sequence ID" value="NZ_CBXI010000022.1"/>
</dbReference>
<comment type="caution">
    <text evidence="2">The sequence shown here is derived from an EMBL/GenBank/DDBJ whole genome shotgun (WGS) entry which is preliminary data.</text>
</comment>
<evidence type="ECO:0000256" key="1">
    <source>
        <dbReference type="SAM" id="Phobius"/>
    </source>
</evidence>
<evidence type="ECO:0000313" key="2">
    <source>
        <dbReference type="EMBL" id="CDL91222.1"/>
    </source>
</evidence>
<dbReference type="EMBL" id="CBXI010000022">
    <property type="protein sequence ID" value="CDL91222.1"/>
    <property type="molecule type" value="Genomic_DNA"/>
</dbReference>
<sequence length="134" mass="15170">MNISKDDIKKALLEMLDDDGEKREGKKFIFPRNVESSYNLIPGLTGIDAIKYVSIPLLISVVILAIPPYSILGLWIVKALLAVALLAGGFILAIARPVKYRNNIRCVEYLKNILSFYSRQKMFFLKPKKRGEVK</sequence>
<evidence type="ECO:0000313" key="3">
    <source>
        <dbReference type="Proteomes" id="UP000019482"/>
    </source>
</evidence>
<protein>
    <submittedName>
        <fullName evidence="2">Conjugation protein</fullName>
    </submittedName>
</protein>
<keyword evidence="1" id="KW-1133">Transmembrane helix</keyword>
<dbReference type="GeneID" id="29420976"/>
<organism evidence="2 3">
    <name type="scientific">Clostridium tyrobutyricum DIVETGP</name>
    <dbReference type="NCBI Taxonomy" id="1408889"/>
    <lineage>
        <taxon>Bacteria</taxon>
        <taxon>Bacillati</taxon>
        <taxon>Bacillota</taxon>
        <taxon>Clostridia</taxon>
        <taxon>Eubacteriales</taxon>
        <taxon>Clostridiaceae</taxon>
        <taxon>Clostridium</taxon>
    </lineage>
</organism>
<dbReference type="OrthoDB" id="2871762at2"/>
<keyword evidence="3" id="KW-1185">Reference proteome</keyword>
<accession>W6NGQ9</accession>
<gene>
    <name evidence="2" type="ORF">CTDIVETGP_1292</name>
</gene>
<keyword evidence="1" id="KW-0812">Transmembrane</keyword>
<dbReference type="Proteomes" id="UP000019482">
    <property type="component" value="Unassembled WGS sequence"/>
</dbReference>
<name>W6NGQ9_CLOTY</name>
<proteinExistence type="predicted"/>